<dbReference type="InterPro" id="IPR013087">
    <property type="entry name" value="Znf_C2H2_type"/>
</dbReference>
<dbReference type="InterPro" id="IPR036236">
    <property type="entry name" value="Znf_C2H2_sf"/>
</dbReference>
<dbReference type="SMART" id="SM00355">
    <property type="entry name" value="ZnF_C2H2"/>
    <property type="match status" value="2"/>
</dbReference>
<proteinExistence type="predicted"/>
<feature type="compositionally biased region" description="Polar residues" evidence="2">
    <location>
        <begin position="226"/>
        <end position="236"/>
    </location>
</feature>
<evidence type="ECO:0000313" key="4">
    <source>
        <dbReference type="EMBL" id="KTB34675.1"/>
    </source>
</evidence>
<accession>A0A0W0FEE8</accession>
<gene>
    <name evidence="4" type="ORF">WG66_12747</name>
</gene>
<evidence type="ECO:0000256" key="2">
    <source>
        <dbReference type="SAM" id="MobiDB-lite"/>
    </source>
</evidence>
<keyword evidence="1" id="KW-0862">Zinc</keyword>
<reference evidence="4 5" key="1">
    <citation type="submission" date="2015-12" db="EMBL/GenBank/DDBJ databases">
        <title>Draft genome sequence of Moniliophthora roreri, the causal agent of frosty pod rot of cacao.</title>
        <authorList>
            <person name="Aime M.C."/>
            <person name="Diaz-Valderrama J.R."/>
            <person name="Kijpornyongpan T."/>
            <person name="Phillips-Mora W."/>
        </authorList>
    </citation>
    <scope>NUCLEOTIDE SEQUENCE [LARGE SCALE GENOMIC DNA]</scope>
    <source>
        <strain evidence="4 5">MCA 2952</strain>
    </source>
</reference>
<evidence type="ECO:0000313" key="5">
    <source>
        <dbReference type="Proteomes" id="UP000054988"/>
    </source>
</evidence>
<protein>
    <recommendedName>
        <fullName evidence="3">C2H2-type domain-containing protein</fullName>
    </recommendedName>
</protein>
<dbReference type="SUPFAM" id="SSF57667">
    <property type="entry name" value="beta-beta-alpha zinc fingers"/>
    <property type="match status" value="1"/>
</dbReference>
<evidence type="ECO:0000259" key="3">
    <source>
        <dbReference type="PROSITE" id="PS50157"/>
    </source>
</evidence>
<feature type="region of interest" description="Disordered" evidence="2">
    <location>
        <begin position="1"/>
        <end position="30"/>
    </location>
</feature>
<feature type="region of interest" description="Disordered" evidence="2">
    <location>
        <begin position="225"/>
        <end position="333"/>
    </location>
</feature>
<dbReference type="Gene3D" id="3.30.160.60">
    <property type="entry name" value="Classic Zinc Finger"/>
    <property type="match status" value="1"/>
</dbReference>
<feature type="domain" description="C2H2-type" evidence="3">
    <location>
        <begin position="330"/>
        <end position="359"/>
    </location>
</feature>
<feature type="compositionally biased region" description="Polar residues" evidence="2">
    <location>
        <begin position="255"/>
        <end position="292"/>
    </location>
</feature>
<dbReference type="PROSITE" id="PS00028">
    <property type="entry name" value="ZINC_FINGER_C2H2_1"/>
    <property type="match status" value="2"/>
</dbReference>
<comment type="caution">
    <text evidence="4">The sequence shown here is derived from an EMBL/GenBank/DDBJ whole genome shotgun (WGS) entry which is preliminary data.</text>
</comment>
<feature type="domain" description="C2H2-type" evidence="3">
    <location>
        <begin position="362"/>
        <end position="391"/>
    </location>
</feature>
<keyword evidence="1" id="KW-0863">Zinc-finger</keyword>
<feature type="compositionally biased region" description="Polar residues" evidence="2">
    <location>
        <begin position="299"/>
        <end position="309"/>
    </location>
</feature>
<sequence>MAHSLYTPPHTDILPALSRNSQQKSRRYEQTLSRTKGMAIIFRNKEAVQMSRPWQGYIDAEEERGNVIAQDMVPESFPELGRIEQRFAELTPPASPRLLPQYHPIAKMSFSLPLQALSNFQLVISVPNDSSSQPTFELRALPPNHVPNQLPPSIHVKSRGTEHGMILELTATELTTESTSTLNLLPSPPDSLCGSPQRTTLQDLCFDPTSFSDFMPDLQQWDLYDPSQTPAASSTLCPEGMLPELSPIGQDIMRFSSSPTPSHNSIDFTDTPQSSTSLPTPNSLVVSPASETDSGDAASPTTSEYSGAPQSRPGRRKNTSGKTQRRPRPFGCQYPNCDRVFTSNYTRETHMISHRPKKKQSYQCTVGCGALFSRKHDRWRHEVSQHGKPTQWTCTRCCVYFSSEKMLLAHNCNRPKDVQWKNHTVDVE</sequence>
<dbReference type="EMBL" id="LATX01002051">
    <property type="protein sequence ID" value="KTB34675.1"/>
    <property type="molecule type" value="Genomic_DNA"/>
</dbReference>
<organism evidence="4 5">
    <name type="scientific">Moniliophthora roreri</name>
    <name type="common">Frosty pod rot fungus</name>
    <name type="synonym">Monilia roreri</name>
    <dbReference type="NCBI Taxonomy" id="221103"/>
    <lineage>
        <taxon>Eukaryota</taxon>
        <taxon>Fungi</taxon>
        <taxon>Dikarya</taxon>
        <taxon>Basidiomycota</taxon>
        <taxon>Agaricomycotina</taxon>
        <taxon>Agaricomycetes</taxon>
        <taxon>Agaricomycetidae</taxon>
        <taxon>Agaricales</taxon>
        <taxon>Marasmiineae</taxon>
        <taxon>Marasmiaceae</taxon>
        <taxon>Moniliophthora</taxon>
    </lineage>
</organism>
<dbReference type="GO" id="GO:0008270">
    <property type="term" value="F:zinc ion binding"/>
    <property type="evidence" value="ECO:0007669"/>
    <property type="project" value="UniProtKB-KW"/>
</dbReference>
<dbReference type="PROSITE" id="PS50157">
    <property type="entry name" value="ZINC_FINGER_C2H2_2"/>
    <property type="match status" value="2"/>
</dbReference>
<evidence type="ECO:0000256" key="1">
    <source>
        <dbReference type="PROSITE-ProRule" id="PRU00042"/>
    </source>
</evidence>
<keyword evidence="1" id="KW-0479">Metal-binding</keyword>
<dbReference type="Proteomes" id="UP000054988">
    <property type="component" value="Unassembled WGS sequence"/>
</dbReference>
<name>A0A0W0FEE8_MONRR</name>
<dbReference type="AlphaFoldDB" id="A0A0W0FEE8"/>
<feature type="compositionally biased region" description="Basic residues" evidence="2">
    <location>
        <begin position="313"/>
        <end position="328"/>
    </location>
</feature>